<sequence length="114" mass="13343">MHSLDGTHRFVAAKKEMKYLCICMSAYLFLVFGCQKEKRRENKREKERTGNQDNKFSSLVHTHSLLYSFSFFNFCPEYQKLFVLLKVRDQDIRESGKQKGGLGLSQNQQSLLIV</sequence>
<proteinExistence type="predicted"/>
<dbReference type="EMBL" id="CAADRP010002163">
    <property type="protein sequence ID" value="VFU62642.1"/>
    <property type="molecule type" value="Genomic_DNA"/>
</dbReference>
<accession>A0A6N2N774</accession>
<name>A0A6N2N774_SALVM</name>
<dbReference type="AlphaFoldDB" id="A0A6N2N774"/>
<organism evidence="1">
    <name type="scientific">Salix viminalis</name>
    <name type="common">Common osier</name>
    <name type="synonym">Basket willow</name>
    <dbReference type="NCBI Taxonomy" id="40686"/>
    <lineage>
        <taxon>Eukaryota</taxon>
        <taxon>Viridiplantae</taxon>
        <taxon>Streptophyta</taxon>
        <taxon>Embryophyta</taxon>
        <taxon>Tracheophyta</taxon>
        <taxon>Spermatophyta</taxon>
        <taxon>Magnoliopsida</taxon>
        <taxon>eudicotyledons</taxon>
        <taxon>Gunneridae</taxon>
        <taxon>Pentapetalae</taxon>
        <taxon>rosids</taxon>
        <taxon>fabids</taxon>
        <taxon>Malpighiales</taxon>
        <taxon>Salicaceae</taxon>
        <taxon>Saliceae</taxon>
        <taxon>Salix</taxon>
    </lineage>
</organism>
<gene>
    <name evidence="1" type="ORF">SVIM_LOCUS474251</name>
</gene>
<evidence type="ECO:0000313" key="1">
    <source>
        <dbReference type="EMBL" id="VFU62642.1"/>
    </source>
</evidence>
<protein>
    <submittedName>
        <fullName evidence="1">Uncharacterized protein</fullName>
    </submittedName>
</protein>
<reference evidence="1" key="1">
    <citation type="submission" date="2019-03" db="EMBL/GenBank/DDBJ databases">
        <authorList>
            <person name="Mank J."/>
            <person name="Almeida P."/>
        </authorList>
    </citation>
    <scope>NUCLEOTIDE SEQUENCE</scope>
    <source>
        <strain evidence="1">78183</strain>
    </source>
</reference>